<keyword evidence="2" id="KW-1003">Cell membrane</keyword>
<name>A0A1G7BXD9_9PROT</name>
<keyword evidence="3 6" id="KW-0812">Transmembrane</keyword>
<proteinExistence type="predicted"/>
<organism evidence="7 8">
    <name type="scientific">Rhodospira trueperi</name>
    <dbReference type="NCBI Taxonomy" id="69960"/>
    <lineage>
        <taxon>Bacteria</taxon>
        <taxon>Pseudomonadati</taxon>
        <taxon>Pseudomonadota</taxon>
        <taxon>Alphaproteobacteria</taxon>
        <taxon>Rhodospirillales</taxon>
        <taxon>Rhodospirillaceae</taxon>
        <taxon>Rhodospira</taxon>
    </lineage>
</organism>
<evidence type="ECO:0000256" key="3">
    <source>
        <dbReference type="ARBA" id="ARBA00022692"/>
    </source>
</evidence>
<reference evidence="7 8" key="1">
    <citation type="submission" date="2016-10" db="EMBL/GenBank/DDBJ databases">
        <authorList>
            <person name="de Groot N.N."/>
        </authorList>
    </citation>
    <scope>NUCLEOTIDE SEQUENCE [LARGE SCALE GENOMIC DNA]</scope>
    <source>
        <strain evidence="7 8">ATCC 700224</strain>
    </source>
</reference>
<keyword evidence="4 6" id="KW-1133">Transmembrane helix</keyword>
<evidence type="ECO:0000256" key="4">
    <source>
        <dbReference type="ARBA" id="ARBA00022989"/>
    </source>
</evidence>
<dbReference type="RefSeq" id="WP_092785328.1">
    <property type="nucleotide sequence ID" value="NZ_FNAP01000005.1"/>
</dbReference>
<feature type="transmembrane region" description="Helical" evidence="6">
    <location>
        <begin position="185"/>
        <end position="203"/>
    </location>
</feature>
<dbReference type="EMBL" id="FNAP01000005">
    <property type="protein sequence ID" value="SDE31764.1"/>
    <property type="molecule type" value="Genomic_DNA"/>
</dbReference>
<feature type="transmembrane region" description="Helical" evidence="6">
    <location>
        <begin position="144"/>
        <end position="164"/>
    </location>
</feature>
<comment type="subcellular location">
    <subcellularLocation>
        <location evidence="1">Cell membrane</location>
        <topology evidence="1">Multi-pass membrane protein</topology>
    </subcellularLocation>
</comment>
<dbReference type="STRING" id="69960.SAMN05421720_105216"/>
<dbReference type="InterPro" id="IPR001123">
    <property type="entry name" value="LeuE-type"/>
</dbReference>
<feature type="transmembrane region" description="Helical" evidence="6">
    <location>
        <begin position="72"/>
        <end position="91"/>
    </location>
</feature>
<dbReference type="GO" id="GO:0005886">
    <property type="term" value="C:plasma membrane"/>
    <property type="evidence" value="ECO:0007669"/>
    <property type="project" value="UniProtKB-SubCell"/>
</dbReference>
<keyword evidence="5 6" id="KW-0472">Membrane</keyword>
<keyword evidence="8" id="KW-1185">Reference proteome</keyword>
<feature type="transmembrane region" description="Helical" evidence="6">
    <location>
        <begin position="39"/>
        <end position="60"/>
    </location>
</feature>
<protein>
    <submittedName>
        <fullName evidence="7">Threonine/homoserine/homoserine lactone efflux protein</fullName>
    </submittedName>
</protein>
<accession>A0A1G7BXD9</accession>
<evidence type="ECO:0000256" key="6">
    <source>
        <dbReference type="SAM" id="Phobius"/>
    </source>
</evidence>
<gene>
    <name evidence="7" type="ORF">SAMN05421720_105216</name>
</gene>
<dbReference type="GO" id="GO:0015171">
    <property type="term" value="F:amino acid transmembrane transporter activity"/>
    <property type="evidence" value="ECO:0007669"/>
    <property type="project" value="TreeGrafter"/>
</dbReference>
<dbReference type="OrthoDB" id="7346064at2"/>
<dbReference type="AlphaFoldDB" id="A0A1G7BXD9"/>
<evidence type="ECO:0000313" key="8">
    <source>
        <dbReference type="Proteomes" id="UP000199412"/>
    </source>
</evidence>
<sequence>MLSTLLSVALLWGLAVVTPGPNFVVVTHAALTASRRAAAWSVLGIVIGTAIWGGVGVLGLGVMFTAVPWTYLVLKTVGGAYLIWLGLRLLWAARPPAGSAPKTASAPGPAHRAVARGFLTVVTNPKSALFVASLMAAVLPPDPGIGLGLAIVALMVGLSALWYGAVAWTLGHDGPRRAYRRAQRAIETLAGTLFVLFGVRLLAAR</sequence>
<dbReference type="Proteomes" id="UP000199412">
    <property type="component" value="Unassembled WGS sequence"/>
</dbReference>
<evidence type="ECO:0000256" key="5">
    <source>
        <dbReference type="ARBA" id="ARBA00023136"/>
    </source>
</evidence>
<evidence type="ECO:0000313" key="7">
    <source>
        <dbReference type="EMBL" id="SDE31764.1"/>
    </source>
</evidence>
<dbReference type="PANTHER" id="PTHR30086:SF19">
    <property type="entry name" value="THREONINE EFFLUX PROTEIN"/>
    <property type="match status" value="1"/>
</dbReference>
<dbReference type="Pfam" id="PF01810">
    <property type="entry name" value="LysE"/>
    <property type="match status" value="1"/>
</dbReference>
<evidence type="ECO:0000256" key="1">
    <source>
        <dbReference type="ARBA" id="ARBA00004651"/>
    </source>
</evidence>
<evidence type="ECO:0000256" key="2">
    <source>
        <dbReference type="ARBA" id="ARBA00022475"/>
    </source>
</evidence>
<dbReference type="PANTHER" id="PTHR30086">
    <property type="entry name" value="ARGININE EXPORTER PROTEIN ARGO"/>
    <property type="match status" value="1"/>
</dbReference>